<keyword evidence="2" id="KW-1003">Cell membrane</keyword>
<feature type="transmembrane region" description="Helical" evidence="6">
    <location>
        <begin position="318"/>
        <end position="340"/>
    </location>
</feature>
<accession>A0A1Y4K265</accession>
<feature type="transmembrane region" description="Helical" evidence="6">
    <location>
        <begin position="165"/>
        <end position="183"/>
    </location>
</feature>
<feature type="transmembrane region" description="Helical" evidence="6">
    <location>
        <begin position="379"/>
        <end position="399"/>
    </location>
</feature>
<sequence>MSESSRTAKSIKNAKVALIFYFINLVLQFFSRKVFLDYLGAEVLGLNTTAQNLLGFLNLAELGIGSAISYALYKPLFQRDVKVINEIVSVQGWLYRRVAVVVIIAACVLMCFFPFIFEKAKVPLWYTYASFSVLLFSALLGYIFNYKQIVLTADQKEYKITLNIQGIKVIKVLVQIAAITYLADGYVYWLVLEFVMAIVTTVIINHVLRREYSWLHPQPRLGGQLRNKHTEIIRKTKQIFFHKIGGFAFTQSSSIIIYAYASLSLVAIYGNYMLVATGLQMLVSAIFNSINAGIGNLVAENNKEHIVSVFNELFSLRFYIVAVVCYGYYMLVSPFISFWIGEEYILNHTTLLLITAILFVDLVRNIIDSFNNAYGLFQDVWATMVEACINIGCSIWFGYLWGLPGILVGVLLSLLLIIFLWKPYFLFGWGFKISVLHYWKLYFKCFVSGVVTVCICCFLFSFIAANPENNYQQSIVYTIMSVVTFSVLFLFIMCGINLSMRQSMSRILSLICKNGRL</sequence>
<reference evidence="8" key="1">
    <citation type="submission" date="2017-04" db="EMBL/GenBank/DDBJ databases">
        <title>Function of individual gut microbiota members based on whole genome sequencing of pure cultures obtained from chicken caecum.</title>
        <authorList>
            <person name="Medvecky M."/>
            <person name="Cejkova D."/>
            <person name="Polansky O."/>
            <person name="Karasova D."/>
            <person name="Kubasova T."/>
            <person name="Cizek A."/>
            <person name="Rychlik I."/>
        </authorList>
    </citation>
    <scope>NUCLEOTIDE SEQUENCE [LARGE SCALE GENOMIC DNA]</scope>
    <source>
        <strain evidence="8">An189</strain>
    </source>
</reference>
<evidence type="ECO:0000256" key="3">
    <source>
        <dbReference type="ARBA" id="ARBA00022692"/>
    </source>
</evidence>
<feature type="transmembrane region" description="Helical" evidence="6">
    <location>
        <begin position="50"/>
        <end position="73"/>
    </location>
</feature>
<keyword evidence="7" id="KW-0762">Sugar transport</keyword>
<evidence type="ECO:0000256" key="2">
    <source>
        <dbReference type="ARBA" id="ARBA00022475"/>
    </source>
</evidence>
<feature type="transmembrane region" description="Helical" evidence="6">
    <location>
        <begin position="244"/>
        <end position="269"/>
    </location>
</feature>
<name>A0A1Y4K265_9BACE</name>
<evidence type="ECO:0000256" key="4">
    <source>
        <dbReference type="ARBA" id="ARBA00022989"/>
    </source>
</evidence>
<proteinExistence type="predicted"/>
<feature type="transmembrane region" description="Helical" evidence="6">
    <location>
        <begin position="475"/>
        <end position="498"/>
    </location>
</feature>
<keyword evidence="5 6" id="KW-0472">Membrane</keyword>
<gene>
    <name evidence="7" type="ORF">B5F24_00325</name>
</gene>
<dbReference type="EMBL" id="NFKE01000001">
    <property type="protein sequence ID" value="OUP36381.1"/>
    <property type="molecule type" value="Genomic_DNA"/>
</dbReference>
<feature type="transmembrane region" description="Helical" evidence="6">
    <location>
        <begin position="275"/>
        <end position="298"/>
    </location>
</feature>
<dbReference type="InterPro" id="IPR050833">
    <property type="entry name" value="Poly_Biosynth_Transport"/>
</dbReference>
<feature type="transmembrane region" description="Helical" evidence="6">
    <location>
        <begin position="346"/>
        <end position="367"/>
    </location>
</feature>
<dbReference type="AlphaFoldDB" id="A0A1Y4K265"/>
<keyword evidence="7" id="KW-0813">Transport</keyword>
<organism evidence="7 8">
    <name type="scientific">Bacteroides clarus</name>
    <dbReference type="NCBI Taxonomy" id="626929"/>
    <lineage>
        <taxon>Bacteria</taxon>
        <taxon>Pseudomonadati</taxon>
        <taxon>Bacteroidota</taxon>
        <taxon>Bacteroidia</taxon>
        <taxon>Bacteroidales</taxon>
        <taxon>Bacteroidaceae</taxon>
        <taxon>Bacteroides</taxon>
    </lineage>
</organism>
<dbReference type="PANTHER" id="PTHR30250">
    <property type="entry name" value="PST FAMILY PREDICTED COLANIC ACID TRANSPORTER"/>
    <property type="match status" value="1"/>
</dbReference>
<feature type="transmembrane region" description="Helical" evidence="6">
    <location>
        <begin position="123"/>
        <end position="144"/>
    </location>
</feature>
<feature type="transmembrane region" description="Helical" evidence="6">
    <location>
        <begin position="94"/>
        <end position="117"/>
    </location>
</feature>
<dbReference type="PANTHER" id="PTHR30250:SF26">
    <property type="entry name" value="PSMA PROTEIN"/>
    <property type="match status" value="1"/>
</dbReference>
<evidence type="ECO:0000313" key="7">
    <source>
        <dbReference type="EMBL" id="OUP36381.1"/>
    </source>
</evidence>
<evidence type="ECO:0000256" key="5">
    <source>
        <dbReference type="ARBA" id="ARBA00023136"/>
    </source>
</evidence>
<dbReference type="RefSeq" id="WP_022218152.1">
    <property type="nucleotide sequence ID" value="NZ_CALIXP010000055.1"/>
</dbReference>
<evidence type="ECO:0000256" key="1">
    <source>
        <dbReference type="ARBA" id="ARBA00004651"/>
    </source>
</evidence>
<protein>
    <submittedName>
        <fullName evidence="7">Sugar transporter</fullName>
    </submittedName>
</protein>
<feature type="transmembrane region" description="Helical" evidence="6">
    <location>
        <begin position="12"/>
        <end position="30"/>
    </location>
</feature>
<feature type="transmembrane region" description="Helical" evidence="6">
    <location>
        <begin position="189"/>
        <end position="208"/>
    </location>
</feature>
<feature type="transmembrane region" description="Helical" evidence="6">
    <location>
        <begin position="441"/>
        <end position="463"/>
    </location>
</feature>
<keyword evidence="3 6" id="KW-0812">Transmembrane</keyword>
<comment type="subcellular location">
    <subcellularLocation>
        <location evidence="1">Cell membrane</location>
        <topology evidence="1">Multi-pass membrane protein</topology>
    </subcellularLocation>
</comment>
<dbReference type="Proteomes" id="UP000196587">
    <property type="component" value="Unassembled WGS sequence"/>
</dbReference>
<keyword evidence="4 6" id="KW-1133">Transmembrane helix</keyword>
<evidence type="ECO:0000313" key="8">
    <source>
        <dbReference type="Proteomes" id="UP000196587"/>
    </source>
</evidence>
<evidence type="ECO:0000256" key="6">
    <source>
        <dbReference type="SAM" id="Phobius"/>
    </source>
</evidence>
<dbReference type="GO" id="GO:0005886">
    <property type="term" value="C:plasma membrane"/>
    <property type="evidence" value="ECO:0007669"/>
    <property type="project" value="UniProtKB-SubCell"/>
</dbReference>
<comment type="caution">
    <text evidence="7">The sequence shown here is derived from an EMBL/GenBank/DDBJ whole genome shotgun (WGS) entry which is preliminary data.</text>
</comment>
<feature type="transmembrane region" description="Helical" evidence="6">
    <location>
        <begin position="405"/>
        <end position="429"/>
    </location>
</feature>